<dbReference type="Proteomes" id="UP001152607">
    <property type="component" value="Unassembled WGS sequence"/>
</dbReference>
<evidence type="ECO:0000313" key="2">
    <source>
        <dbReference type="EMBL" id="CAI6331415.1"/>
    </source>
</evidence>
<feature type="chain" id="PRO_5040766654" evidence="1">
    <location>
        <begin position="21"/>
        <end position="68"/>
    </location>
</feature>
<protein>
    <submittedName>
        <fullName evidence="2">Uncharacterized protein</fullName>
    </submittedName>
</protein>
<accession>A0A9W4U8D1</accession>
<evidence type="ECO:0000313" key="3">
    <source>
        <dbReference type="Proteomes" id="UP001152607"/>
    </source>
</evidence>
<keyword evidence="3" id="KW-1185">Reference proteome</keyword>
<reference evidence="2" key="1">
    <citation type="submission" date="2023-01" db="EMBL/GenBank/DDBJ databases">
        <authorList>
            <person name="Van Ghelder C."/>
            <person name="Rancurel C."/>
        </authorList>
    </citation>
    <scope>NUCLEOTIDE SEQUENCE</scope>
    <source>
        <strain evidence="2">CNCM I-4278</strain>
    </source>
</reference>
<organism evidence="2 3">
    <name type="scientific">Periconia digitata</name>
    <dbReference type="NCBI Taxonomy" id="1303443"/>
    <lineage>
        <taxon>Eukaryota</taxon>
        <taxon>Fungi</taxon>
        <taxon>Dikarya</taxon>
        <taxon>Ascomycota</taxon>
        <taxon>Pezizomycotina</taxon>
        <taxon>Dothideomycetes</taxon>
        <taxon>Pleosporomycetidae</taxon>
        <taxon>Pleosporales</taxon>
        <taxon>Massarineae</taxon>
        <taxon>Periconiaceae</taxon>
        <taxon>Periconia</taxon>
    </lineage>
</organism>
<name>A0A9W4U8D1_9PLEO</name>
<comment type="caution">
    <text evidence="2">The sequence shown here is derived from an EMBL/GenBank/DDBJ whole genome shotgun (WGS) entry which is preliminary data.</text>
</comment>
<feature type="signal peptide" evidence="1">
    <location>
        <begin position="1"/>
        <end position="20"/>
    </location>
</feature>
<proteinExistence type="predicted"/>
<sequence>MLPFRIFTLGFLALVSTVVALPLKSEKANEFVQRCEEPVLKLDGGKTVAVKEATTDDWVSAQSISCPW</sequence>
<evidence type="ECO:0000256" key="1">
    <source>
        <dbReference type="SAM" id="SignalP"/>
    </source>
</evidence>
<keyword evidence="1" id="KW-0732">Signal</keyword>
<dbReference type="AlphaFoldDB" id="A0A9W4U8D1"/>
<gene>
    <name evidence="2" type="ORF">PDIGIT_LOCUS4440</name>
</gene>
<dbReference type="EMBL" id="CAOQHR010000003">
    <property type="protein sequence ID" value="CAI6331415.1"/>
    <property type="molecule type" value="Genomic_DNA"/>
</dbReference>